<gene>
    <name evidence="1" type="ORF">UFOVP155_66</name>
</gene>
<proteinExistence type="predicted"/>
<sequence>MVDCRECRFSTDKEAGTLICQRYPNAVKVGRTYWCGEFVEEKVIAKVKTQDIPALSLKGNKNEK</sequence>
<organism evidence="1">
    <name type="scientific">uncultured Caudovirales phage</name>
    <dbReference type="NCBI Taxonomy" id="2100421"/>
    <lineage>
        <taxon>Viruses</taxon>
        <taxon>Duplodnaviria</taxon>
        <taxon>Heunggongvirae</taxon>
        <taxon>Uroviricota</taxon>
        <taxon>Caudoviricetes</taxon>
        <taxon>Peduoviridae</taxon>
        <taxon>Maltschvirus</taxon>
        <taxon>Maltschvirus maltsch</taxon>
    </lineage>
</organism>
<accession>A0A6J7W9Y9</accession>
<evidence type="ECO:0000313" key="1">
    <source>
        <dbReference type="EMBL" id="CAB5171089.1"/>
    </source>
</evidence>
<reference evidence="1" key="1">
    <citation type="submission" date="2020-05" db="EMBL/GenBank/DDBJ databases">
        <authorList>
            <person name="Chiriac C."/>
            <person name="Salcher M."/>
            <person name="Ghai R."/>
            <person name="Kavagutti S V."/>
        </authorList>
    </citation>
    <scope>NUCLEOTIDE SEQUENCE</scope>
</reference>
<name>A0A6J7W9Y9_9CAUD</name>
<dbReference type="EMBL" id="LR798203">
    <property type="protein sequence ID" value="CAB5171089.1"/>
    <property type="molecule type" value="Genomic_DNA"/>
</dbReference>
<protein>
    <submittedName>
        <fullName evidence="1">Uncharacterized protein</fullName>
    </submittedName>
</protein>